<evidence type="ECO:0000313" key="2">
    <source>
        <dbReference type="EMBL" id="KAF2000858.1"/>
    </source>
</evidence>
<dbReference type="PANTHER" id="PTHR42085:SF8">
    <property type="entry name" value="F-BOX DOMAIN-CONTAINING PROTEIN"/>
    <property type="match status" value="1"/>
</dbReference>
<feature type="compositionally biased region" description="Polar residues" evidence="1">
    <location>
        <begin position="399"/>
        <end position="410"/>
    </location>
</feature>
<reference evidence="2" key="1">
    <citation type="journal article" date="2020" name="Stud. Mycol.">
        <title>101 Dothideomycetes genomes: a test case for predicting lifestyles and emergence of pathogens.</title>
        <authorList>
            <person name="Haridas S."/>
            <person name="Albert R."/>
            <person name="Binder M."/>
            <person name="Bloem J."/>
            <person name="Labutti K."/>
            <person name="Salamov A."/>
            <person name="Andreopoulos B."/>
            <person name="Baker S."/>
            <person name="Barry K."/>
            <person name="Bills G."/>
            <person name="Bluhm B."/>
            <person name="Cannon C."/>
            <person name="Castanera R."/>
            <person name="Culley D."/>
            <person name="Daum C."/>
            <person name="Ezra D."/>
            <person name="Gonzalez J."/>
            <person name="Henrissat B."/>
            <person name="Kuo A."/>
            <person name="Liang C."/>
            <person name="Lipzen A."/>
            <person name="Lutzoni F."/>
            <person name="Magnuson J."/>
            <person name="Mondo S."/>
            <person name="Nolan M."/>
            <person name="Ohm R."/>
            <person name="Pangilinan J."/>
            <person name="Park H.-J."/>
            <person name="Ramirez L."/>
            <person name="Alfaro M."/>
            <person name="Sun H."/>
            <person name="Tritt A."/>
            <person name="Yoshinaga Y."/>
            <person name="Zwiers L.-H."/>
            <person name="Turgeon B."/>
            <person name="Goodwin S."/>
            <person name="Spatafora J."/>
            <person name="Crous P."/>
            <person name="Grigoriev I."/>
        </authorList>
    </citation>
    <scope>NUCLEOTIDE SEQUENCE</scope>
    <source>
        <strain evidence="2">CBS 123094</strain>
    </source>
</reference>
<dbReference type="EMBL" id="ML977586">
    <property type="protein sequence ID" value="KAF2000858.1"/>
    <property type="molecule type" value="Genomic_DNA"/>
</dbReference>
<dbReference type="AlphaFoldDB" id="A0A6A5WIL5"/>
<evidence type="ECO:0000313" key="3">
    <source>
        <dbReference type="Proteomes" id="UP000799779"/>
    </source>
</evidence>
<feature type="region of interest" description="Disordered" evidence="1">
    <location>
        <begin position="399"/>
        <end position="419"/>
    </location>
</feature>
<dbReference type="Proteomes" id="UP000799779">
    <property type="component" value="Unassembled WGS sequence"/>
</dbReference>
<gene>
    <name evidence="2" type="ORF">P154DRAFT_522140</name>
</gene>
<keyword evidence="3" id="KW-1185">Reference proteome</keyword>
<dbReference type="InterPro" id="IPR038883">
    <property type="entry name" value="AN11006-like"/>
</dbReference>
<protein>
    <recommendedName>
        <fullName evidence="4">F-box domain-containing protein</fullName>
    </recommendedName>
</protein>
<evidence type="ECO:0008006" key="4">
    <source>
        <dbReference type="Google" id="ProtNLM"/>
    </source>
</evidence>
<dbReference type="OrthoDB" id="2951834at2759"/>
<dbReference type="PANTHER" id="PTHR42085">
    <property type="entry name" value="F-BOX DOMAIN-CONTAINING PROTEIN"/>
    <property type="match status" value="1"/>
</dbReference>
<proteinExistence type="predicted"/>
<organism evidence="2 3">
    <name type="scientific">Amniculicola lignicola CBS 123094</name>
    <dbReference type="NCBI Taxonomy" id="1392246"/>
    <lineage>
        <taxon>Eukaryota</taxon>
        <taxon>Fungi</taxon>
        <taxon>Dikarya</taxon>
        <taxon>Ascomycota</taxon>
        <taxon>Pezizomycotina</taxon>
        <taxon>Dothideomycetes</taxon>
        <taxon>Pleosporomycetidae</taxon>
        <taxon>Pleosporales</taxon>
        <taxon>Amniculicolaceae</taxon>
        <taxon>Amniculicola</taxon>
    </lineage>
</organism>
<accession>A0A6A5WIL5</accession>
<sequence length="481" mass="55405">MAQSKFQLLSLPAELRIQIYEDCFALPCEVDATLRIPSPQPFLIPGALLRTCKQVYREANAILYSQNTFRVGENPSDASFGLAWLNRIGPKNAQLIRKVVVEIRKSKASSRLLPFLVLLFELRGLAPNLQELSVFLGEKHTWRRRTHQEMLGTEIARYKKLKKLVLGGDHCAGVGFPLPETYVNMEQAVEFAPLGSVAFNERKEMRARWVQKIEADEIRIREERANHQWDRAQRKNIDMMVKDRIQAQERCPCDECEVRNGLQIPKVSLSPPLVQHSNWPNCSCFECWLVMQNQRGGSDGLSQRVVIDEFPAHVEDREYRLAAMYFNWFWDDVTPIQDSEGNGEPTPDLDIRDTLLPIRSQLDTDVAERTIPYQHPISVFATHETFTDPGIRIHDTRGYTSSQQGGSSFPTEVEISPPPEHLWSQSERAELIISNPIESKEQTHISAEYRRHNFTSTKLRRVSRHWYGKSPLEENFLTGYY</sequence>
<evidence type="ECO:0000256" key="1">
    <source>
        <dbReference type="SAM" id="MobiDB-lite"/>
    </source>
</evidence>
<name>A0A6A5WIL5_9PLEO</name>